<evidence type="ECO:0000313" key="5">
    <source>
        <dbReference type="Proteomes" id="UP000282529"/>
    </source>
</evidence>
<evidence type="ECO:0000313" key="4">
    <source>
        <dbReference type="EMBL" id="RQW11533.1"/>
    </source>
</evidence>
<reference evidence="4 5" key="1">
    <citation type="submission" date="2018-11" db="EMBL/GenBank/DDBJ databases">
        <title>Genome sequence of strain 7197.</title>
        <authorList>
            <person name="Gao J."/>
            <person name="Sun J."/>
        </authorList>
    </citation>
    <scope>NUCLEOTIDE SEQUENCE [LARGE SCALE GENOMIC DNA]</scope>
    <source>
        <strain evidence="4 5">7197</strain>
    </source>
</reference>
<proteinExistence type="predicted"/>
<keyword evidence="1 2" id="KW-0238">DNA-binding</keyword>
<dbReference type="SUPFAM" id="SSF46689">
    <property type="entry name" value="Homeodomain-like"/>
    <property type="match status" value="1"/>
</dbReference>
<keyword evidence="5" id="KW-1185">Reference proteome</keyword>
<accession>A0A3N9P5N6</accession>
<dbReference type="InterPro" id="IPR050624">
    <property type="entry name" value="HTH-type_Tx_Regulator"/>
</dbReference>
<dbReference type="RefSeq" id="WP_124695582.1">
    <property type="nucleotide sequence ID" value="NZ_RQPI01000005.1"/>
</dbReference>
<dbReference type="Pfam" id="PF00440">
    <property type="entry name" value="TetR_N"/>
    <property type="match status" value="1"/>
</dbReference>
<feature type="domain" description="HTH tetR-type" evidence="3">
    <location>
        <begin position="5"/>
        <end position="65"/>
    </location>
</feature>
<comment type="caution">
    <text evidence="4">The sequence shown here is derived from an EMBL/GenBank/DDBJ whole genome shotgun (WGS) entry which is preliminary data.</text>
</comment>
<dbReference type="InterPro" id="IPR009057">
    <property type="entry name" value="Homeodomain-like_sf"/>
</dbReference>
<dbReference type="GO" id="GO:0003677">
    <property type="term" value="F:DNA binding"/>
    <property type="evidence" value="ECO:0007669"/>
    <property type="project" value="UniProtKB-UniRule"/>
</dbReference>
<dbReference type="PROSITE" id="PS50977">
    <property type="entry name" value="HTH_TETR_2"/>
    <property type="match status" value="1"/>
</dbReference>
<gene>
    <name evidence="4" type="ORF">EH198_10945</name>
</gene>
<protein>
    <submittedName>
        <fullName evidence="4">TetR/AcrR family transcriptional regulator</fullName>
    </submittedName>
</protein>
<evidence type="ECO:0000259" key="3">
    <source>
        <dbReference type="PROSITE" id="PS50977"/>
    </source>
</evidence>
<dbReference type="PANTHER" id="PTHR43479:SF11">
    <property type="entry name" value="ACREF_ENVCD OPERON REPRESSOR-RELATED"/>
    <property type="match status" value="1"/>
</dbReference>
<dbReference type="Pfam" id="PF14278">
    <property type="entry name" value="TetR_C_8"/>
    <property type="match status" value="1"/>
</dbReference>
<dbReference type="OrthoDB" id="9810250at2"/>
<dbReference type="InterPro" id="IPR039532">
    <property type="entry name" value="TetR_C_Firmicutes"/>
</dbReference>
<feature type="DNA-binding region" description="H-T-H motif" evidence="2">
    <location>
        <begin position="28"/>
        <end position="47"/>
    </location>
</feature>
<dbReference type="InterPro" id="IPR001647">
    <property type="entry name" value="HTH_TetR"/>
</dbReference>
<dbReference type="EMBL" id="RQPI01000005">
    <property type="protein sequence ID" value="RQW11533.1"/>
    <property type="molecule type" value="Genomic_DNA"/>
</dbReference>
<evidence type="ECO:0000256" key="2">
    <source>
        <dbReference type="PROSITE-ProRule" id="PRU00335"/>
    </source>
</evidence>
<dbReference type="Gene3D" id="1.10.357.10">
    <property type="entry name" value="Tetracycline Repressor, domain 2"/>
    <property type="match status" value="1"/>
</dbReference>
<sequence>MNVLHQTREWIFEALLLLLETTPYEQIKITSITKKAGVARQTFYRNYRSKDDIIIQYLDDIFKERLTIIKKWQDINENDVLTDLLFAQLKKHRESLLKVIKAVPDCLLNERFEEFIKYLVHLYNKEHTNTDKLKELHFIYSIKYQIAGGFTILIDWLKNDMPLSFEEMRTIMSEFGKSFIEQGIYVPDILYSLADQLESL</sequence>
<dbReference type="AlphaFoldDB" id="A0A3N9P5N6"/>
<evidence type="ECO:0000256" key="1">
    <source>
        <dbReference type="ARBA" id="ARBA00023125"/>
    </source>
</evidence>
<name>A0A3N9P5N6_9BACL</name>
<organism evidence="4 5">
    <name type="scientific">Paenibacillus rhizophilus</name>
    <dbReference type="NCBI Taxonomy" id="1850366"/>
    <lineage>
        <taxon>Bacteria</taxon>
        <taxon>Bacillati</taxon>
        <taxon>Bacillota</taxon>
        <taxon>Bacilli</taxon>
        <taxon>Bacillales</taxon>
        <taxon>Paenibacillaceae</taxon>
        <taxon>Paenibacillus</taxon>
    </lineage>
</organism>
<dbReference type="Proteomes" id="UP000282529">
    <property type="component" value="Unassembled WGS sequence"/>
</dbReference>
<dbReference type="PANTHER" id="PTHR43479">
    <property type="entry name" value="ACREF/ENVCD OPERON REPRESSOR-RELATED"/>
    <property type="match status" value="1"/>
</dbReference>